<dbReference type="Proteomes" id="UP000053676">
    <property type="component" value="Unassembled WGS sequence"/>
</dbReference>
<sequence>MRNEHVGLNRSHPGAYSRRDPLWKDGCSFMFKKHSQLFVMVRKIIGLHLRLAEETAEETSNRKIISKARVKKMQIFAPLESVDGRYGEIAIMLFVESTSSMISYVLQKLIFCATGNERTSEFSDHEIAAIRDVWIRARNSEVGVKILAALIEKKPSFAAYYGFETSLSIEELQKSETFLFQAQRIQDFLDTIVSSLGICPDSAVHRMAYRIGQIHFHKGVNFGADNWLVFKKVTVDQ</sequence>
<dbReference type="GO" id="GO:0020037">
    <property type="term" value="F:heme binding"/>
    <property type="evidence" value="ECO:0007669"/>
    <property type="project" value="InterPro"/>
</dbReference>
<dbReference type="Gene3D" id="1.10.490.10">
    <property type="entry name" value="Globins"/>
    <property type="match status" value="1"/>
</dbReference>
<dbReference type="InterPro" id="IPR000971">
    <property type="entry name" value="Globin"/>
</dbReference>
<dbReference type="PROSITE" id="PS01033">
    <property type="entry name" value="GLOBIN"/>
    <property type="match status" value="1"/>
</dbReference>
<dbReference type="EMBL" id="KI660158">
    <property type="protein sequence ID" value="ETN77631.1"/>
    <property type="molecule type" value="Genomic_DNA"/>
</dbReference>
<reference evidence="3" key="1">
    <citation type="journal article" date="2014" name="Nat. Genet.">
        <title>Genome of the human hookworm Necator americanus.</title>
        <authorList>
            <person name="Tang Y.T."/>
            <person name="Gao X."/>
            <person name="Rosa B.A."/>
            <person name="Abubucker S."/>
            <person name="Hallsworth-Pepin K."/>
            <person name="Martin J."/>
            <person name="Tyagi R."/>
            <person name="Heizer E."/>
            <person name="Zhang X."/>
            <person name="Bhonagiri-Palsikar V."/>
            <person name="Minx P."/>
            <person name="Warren W.C."/>
            <person name="Wang Q."/>
            <person name="Zhan B."/>
            <person name="Hotez P.J."/>
            <person name="Sternberg P.W."/>
            <person name="Dougall A."/>
            <person name="Gaze S.T."/>
            <person name="Mulvenna J."/>
            <person name="Sotillo J."/>
            <person name="Ranganathan S."/>
            <person name="Rabelo E.M."/>
            <person name="Wilson R.K."/>
            <person name="Felgner P.L."/>
            <person name="Bethony J."/>
            <person name="Hawdon J.M."/>
            <person name="Gasser R.B."/>
            <person name="Loukas A."/>
            <person name="Mitreva M."/>
        </authorList>
    </citation>
    <scope>NUCLEOTIDE SEQUENCE [LARGE SCALE GENOMIC DNA]</scope>
</reference>
<accession>W2T8V0</accession>
<proteinExistence type="predicted"/>
<dbReference type="OrthoDB" id="5781000at2759"/>
<dbReference type="AlphaFoldDB" id="W2T8V0"/>
<feature type="domain" description="Globin" evidence="1">
    <location>
        <begin position="121"/>
        <end position="237"/>
    </location>
</feature>
<feature type="non-terminal residue" evidence="2">
    <location>
        <position position="237"/>
    </location>
</feature>
<keyword evidence="3" id="KW-1185">Reference proteome</keyword>
<dbReference type="SUPFAM" id="SSF46458">
    <property type="entry name" value="Globin-like"/>
    <property type="match status" value="1"/>
</dbReference>
<evidence type="ECO:0000313" key="3">
    <source>
        <dbReference type="Proteomes" id="UP000053676"/>
    </source>
</evidence>
<evidence type="ECO:0000259" key="1">
    <source>
        <dbReference type="PROSITE" id="PS01033"/>
    </source>
</evidence>
<dbReference type="KEGG" id="nai:NECAME_10877"/>
<name>W2T8V0_NECAM</name>
<dbReference type="InterPro" id="IPR044399">
    <property type="entry name" value="Mb-like_M"/>
</dbReference>
<organism evidence="2 3">
    <name type="scientific">Necator americanus</name>
    <name type="common">Human hookworm</name>
    <dbReference type="NCBI Taxonomy" id="51031"/>
    <lineage>
        <taxon>Eukaryota</taxon>
        <taxon>Metazoa</taxon>
        <taxon>Ecdysozoa</taxon>
        <taxon>Nematoda</taxon>
        <taxon>Chromadorea</taxon>
        <taxon>Rhabditida</taxon>
        <taxon>Rhabditina</taxon>
        <taxon>Rhabditomorpha</taxon>
        <taxon>Strongyloidea</taxon>
        <taxon>Ancylostomatidae</taxon>
        <taxon>Bunostominae</taxon>
        <taxon>Necator</taxon>
    </lineage>
</organism>
<dbReference type="GO" id="GO:0019825">
    <property type="term" value="F:oxygen binding"/>
    <property type="evidence" value="ECO:0007669"/>
    <property type="project" value="InterPro"/>
</dbReference>
<evidence type="ECO:0000313" key="2">
    <source>
        <dbReference type="EMBL" id="ETN77631.1"/>
    </source>
</evidence>
<dbReference type="CDD" id="cd01040">
    <property type="entry name" value="Mb-like"/>
    <property type="match status" value="1"/>
</dbReference>
<protein>
    <submittedName>
        <fullName evidence="2">Globin</fullName>
    </submittedName>
</protein>
<dbReference type="InterPro" id="IPR012292">
    <property type="entry name" value="Globin/Proto"/>
</dbReference>
<gene>
    <name evidence="2" type="ORF">NECAME_10877</name>
</gene>
<dbReference type="InterPro" id="IPR009050">
    <property type="entry name" value="Globin-like_sf"/>
</dbReference>